<protein>
    <submittedName>
        <fullName evidence="2">Uncharacterized protein</fullName>
    </submittedName>
</protein>
<evidence type="ECO:0000313" key="3">
    <source>
        <dbReference type="Proteomes" id="UP001465976"/>
    </source>
</evidence>
<reference evidence="2 3" key="1">
    <citation type="submission" date="2024-02" db="EMBL/GenBank/DDBJ databases">
        <title>A draft genome for the cacao thread blight pathogen Marasmius crinis-equi.</title>
        <authorList>
            <person name="Cohen S.P."/>
            <person name="Baruah I.K."/>
            <person name="Amoako-Attah I."/>
            <person name="Bukari Y."/>
            <person name="Meinhardt L.W."/>
            <person name="Bailey B.A."/>
        </authorList>
    </citation>
    <scope>NUCLEOTIDE SEQUENCE [LARGE SCALE GENOMIC DNA]</scope>
    <source>
        <strain evidence="2 3">GH-76</strain>
    </source>
</reference>
<name>A0ABR3FRH5_9AGAR</name>
<proteinExistence type="predicted"/>
<evidence type="ECO:0000256" key="1">
    <source>
        <dbReference type="SAM" id="MobiDB-lite"/>
    </source>
</evidence>
<comment type="caution">
    <text evidence="2">The sequence shown here is derived from an EMBL/GenBank/DDBJ whole genome shotgun (WGS) entry which is preliminary data.</text>
</comment>
<gene>
    <name evidence="2" type="ORF">V5O48_003939</name>
</gene>
<feature type="region of interest" description="Disordered" evidence="1">
    <location>
        <begin position="1"/>
        <end position="21"/>
    </location>
</feature>
<feature type="compositionally biased region" description="Polar residues" evidence="1">
    <location>
        <begin position="1"/>
        <end position="14"/>
    </location>
</feature>
<evidence type="ECO:0000313" key="2">
    <source>
        <dbReference type="EMBL" id="KAL0578034.1"/>
    </source>
</evidence>
<sequence>MSSTTSLANPTGHTPNDAEESTPQYLLNKNMPFNAPPEIHAEVLKQLVAIDGPRNNVERILMLDKTLWSLALPHFYGEMYITSLKALESALLALKVHPQLEEHIHTLHILVQPPPALGHFHPSMKRLAEYDFTETIPTNRRALVGRLISKSATSIRSLAIIGDLFSDEVTIPVLRSTFINLTELAAPIHFLASPNSPFVLRASYDPASNERDQNFPNLLSVWTWITEPADDQEVDQYMMDVRNLTTLCRLAITFRQLDSYSILAYLRYLKVGPSVGCIAVDIATIPSMFPLAYVIYDAYFFDPRVIFVQSRPLSVSFQNSISICAGDDAPFIYDLLMVPASSVQPTWEMIVDKVQARRLFAQETGWVFPSGVSHVVERGVGPFKRDKETEGFNDLAPPLEPSTP</sequence>
<dbReference type="EMBL" id="JBAHYK010000122">
    <property type="protein sequence ID" value="KAL0578034.1"/>
    <property type="molecule type" value="Genomic_DNA"/>
</dbReference>
<accession>A0ABR3FRH5</accession>
<keyword evidence="3" id="KW-1185">Reference proteome</keyword>
<dbReference type="Proteomes" id="UP001465976">
    <property type="component" value="Unassembled WGS sequence"/>
</dbReference>
<organism evidence="2 3">
    <name type="scientific">Marasmius crinis-equi</name>
    <dbReference type="NCBI Taxonomy" id="585013"/>
    <lineage>
        <taxon>Eukaryota</taxon>
        <taxon>Fungi</taxon>
        <taxon>Dikarya</taxon>
        <taxon>Basidiomycota</taxon>
        <taxon>Agaricomycotina</taxon>
        <taxon>Agaricomycetes</taxon>
        <taxon>Agaricomycetidae</taxon>
        <taxon>Agaricales</taxon>
        <taxon>Marasmiineae</taxon>
        <taxon>Marasmiaceae</taxon>
        <taxon>Marasmius</taxon>
    </lineage>
</organism>